<dbReference type="InterPro" id="IPR011703">
    <property type="entry name" value="ATPase_AAA-3"/>
</dbReference>
<dbReference type="Gene3D" id="1.10.8.80">
    <property type="entry name" value="Magnesium chelatase subunit I, C-Terminal domain"/>
    <property type="match status" value="1"/>
</dbReference>
<dbReference type="PANTHER" id="PTHR42759">
    <property type="entry name" value="MOXR FAMILY PROTEIN"/>
    <property type="match status" value="1"/>
</dbReference>
<dbReference type="InterPro" id="IPR027417">
    <property type="entry name" value="P-loop_NTPase"/>
</dbReference>
<evidence type="ECO:0000313" key="7">
    <source>
        <dbReference type="Proteomes" id="UP000326287"/>
    </source>
</evidence>
<proteinExistence type="inferred from homology"/>
<dbReference type="FunFam" id="3.40.50.300:FF:000640">
    <property type="entry name" value="MoxR family ATPase"/>
    <property type="match status" value="1"/>
</dbReference>
<protein>
    <submittedName>
        <fullName evidence="6">MoxR family ATPase</fullName>
    </submittedName>
</protein>
<dbReference type="InterPro" id="IPR050764">
    <property type="entry name" value="CbbQ/NirQ/NorQ/GpvN"/>
</dbReference>
<keyword evidence="1" id="KW-0547">Nucleotide-binding</keyword>
<dbReference type="Pfam" id="PF17863">
    <property type="entry name" value="AAA_lid_2"/>
    <property type="match status" value="1"/>
</dbReference>
<organism evidence="6 7">
    <name type="scientific">Halioglobus maricola</name>
    <dbReference type="NCBI Taxonomy" id="2601894"/>
    <lineage>
        <taxon>Bacteria</taxon>
        <taxon>Pseudomonadati</taxon>
        <taxon>Pseudomonadota</taxon>
        <taxon>Gammaproteobacteria</taxon>
        <taxon>Cellvibrionales</taxon>
        <taxon>Halieaceae</taxon>
        <taxon>Halioglobus</taxon>
    </lineage>
</organism>
<evidence type="ECO:0000256" key="1">
    <source>
        <dbReference type="ARBA" id="ARBA00022741"/>
    </source>
</evidence>
<dbReference type="KEGG" id="halc:EY643_00660"/>
<dbReference type="Gene3D" id="3.40.50.300">
    <property type="entry name" value="P-loop containing nucleotide triphosphate hydrolases"/>
    <property type="match status" value="1"/>
</dbReference>
<dbReference type="Proteomes" id="UP000326287">
    <property type="component" value="Chromosome"/>
</dbReference>
<keyword evidence="7" id="KW-1185">Reference proteome</keyword>
<dbReference type="SUPFAM" id="SSF52540">
    <property type="entry name" value="P-loop containing nucleoside triphosphate hydrolases"/>
    <property type="match status" value="1"/>
</dbReference>
<evidence type="ECO:0000256" key="3">
    <source>
        <dbReference type="ARBA" id="ARBA00061607"/>
    </source>
</evidence>
<dbReference type="AlphaFoldDB" id="A0A5P9NPE9"/>
<evidence type="ECO:0000259" key="5">
    <source>
        <dbReference type="Pfam" id="PF17863"/>
    </source>
</evidence>
<evidence type="ECO:0000259" key="4">
    <source>
        <dbReference type="Pfam" id="PF07726"/>
    </source>
</evidence>
<evidence type="ECO:0000313" key="6">
    <source>
        <dbReference type="EMBL" id="QFU77700.1"/>
    </source>
</evidence>
<name>A0A5P9NPE9_9GAMM</name>
<dbReference type="PANTHER" id="PTHR42759:SF1">
    <property type="entry name" value="MAGNESIUM-CHELATASE SUBUNIT CHLD"/>
    <property type="match status" value="1"/>
</dbReference>
<feature type="domain" description="ChlI/MoxR AAA lid" evidence="5">
    <location>
        <begin position="241"/>
        <end position="304"/>
    </location>
</feature>
<evidence type="ECO:0000256" key="2">
    <source>
        <dbReference type="ARBA" id="ARBA00022840"/>
    </source>
</evidence>
<dbReference type="GO" id="GO:0005524">
    <property type="term" value="F:ATP binding"/>
    <property type="evidence" value="ECO:0007669"/>
    <property type="project" value="UniProtKB-KW"/>
</dbReference>
<feature type="domain" description="ATPase AAA-3" evidence="4">
    <location>
        <begin position="29"/>
        <end position="160"/>
    </location>
</feature>
<dbReference type="PIRSF" id="PIRSF002849">
    <property type="entry name" value="AAA_ATPase_chaperone_MoxR_prd"/>
    <property type="match status" value="1"/>
</dbReference>
<gene>
    <name evidence="6" type="ORF">EY643_00660</name>
</gene>
<dbReference type="InterPro" id="IPR041628">
    <property type="entry name" value="ChlI/MoxR_AAA_lid"/>
</dbReference>
<dbReference type="Pfam" id="PF07726">
    <property type="entry name" value="AAA_3"/>
    <property type="match status" value="1"/>
</dbReference>
<reference evidence="6 7" key="1">
    <citation type="submission" date="2019-02" db="EMBL/GenBank/DDBJ databases">
        <authorList>
            <person name="Li S.-H."/>
        </authorList>
    </citation>
    <scope>NUCLEOTIDE SEQUENCE [LARGE SCALE GENOMIC DNA]</scope>
    <source>
        <strain evidence="6 7">IMCC14385</strain>
    </source>
</reference>
<dbReference type="GO" id="GO:0016887">
    <property type="term" value="F:ATP hydrolysis activity"/>
    <property type="evidence" value="ECO:0007669"/>
    <property type="project" value="InterPro"/>
</dbReference>
<keyword evidence="2" id="KW-0067">ATP-binding</keyword>
<dbReference type="OrthoDB" id="9808397at2"/>
<dbReference type="EMBL" id="CP036422">
    <property type="protein sequence ID" value="QFU77700.1"/>
    <property type="molecule type" value="Genomic_DNA"/>
</dbReference>
<sequence>MMEQMARSVIGQDQVVRTLTLALLCNGNVLLEGLPGTAKTRSIKTLSSVLEANLGRIQFTPDLLPSDVTGNEVYQDNQGVSELIFQQGPIFNELVLADEINRAPAKVQAALLEAMEERQVTVAGKTYKLPALFMVLATQNPIEQEGTYPLPEAQMDRFLMKISVDYPTSDAELAIVRMLQAEEAAAGAELTAISQDHIFAARDTIGAMKIAEPVERYLVDLVMATRQPEAYCEKLASWVDTGSSPRATIALHRTARASAWLDGRDHVTPDDVQSVAHAVLRHRLILSYEALADRVSADDVIDEIIAQVAVG</sequence>
<comment type="similarity">
    <text evidence="3">Belongs to the MoxR family.</text>
</comment>
<accession>A0A5P9NPE9</accession>